<feature type="compositionally biased region" description="Low complexity" evidence="3">
    <location>
        <begin position="523"/>
        <end position="535"/>
    </location>
</feature>
<dbReference type="EMBL" id="CP044427">
    <property type="protein sequence ID" value="QFG67735.1"/>
    <property type="molecule type" value="Genomic_DNA"/>
</dbReference>
<protein>
    <submittedName>
        <fullName evidence="5">ABC-F family ATP-binding cassette domain-containing protein</fullName>
    </submittedName>
</protein>
<dbReference type="Proteomes" id="UP000326546">
    <property type="component" value="Chromosome"/>
</dbReference>
<accession>A0A5J6V225</accession>
<dbReference type="InterPro" id="IPR027417">
    <property type="entry name" value="P-loop_NTPase"/>
</dbReference>
<dbReference type="Pfam" id="PF00005">
    <property type="entry name" value="ABC_tran"/>
    <property type="match status" value="2"/>
</dbReference>
<feature type="region of interest" description="Disordered" evidence="3">
    <location>
        <begin position="516"/>
        <end position="546"/>
    </location>
</feature>
<dbReference type="PROSITE" id="PS50893">
    <property type="entry name" value="ABC_TRANSPORTER_2"/>
    <property type="match status" value="2"/>
</dbReference>
<name>A0A5J6V225_9MICO</name>
<dbReference type="PROSITE" id="PS00211">
    <property type="entry name" value="ABC_TRANSPORTER_1"/>
    <property type="match status" value="2"/>
</dbReference>
<evidence type="ECO:0000313" key="6">
    <source>
        <dbReference type="Proteomes" id="UP000326546"/>
    </source>
</evidence>
<dbReference type="InterPro" id="IPR051309">
    <property type="entry name" value="ABCF_ATPase"/>
</dbReference>
<feature type="domain" description="ABC transporter" evidence="4">
    <location>
        <begin position="9"/>
        <end position="234"/>
    </location>
</feature>
<organism evidence="5 6">
    <name type="scientific">Ornithinimicrobium pratense</name>
    <dbReference type="NCBI Taxonomy" id="2593973"/>
    <lineage>
        <taxon>Bacteria</taxon>
        <taxon>Bacillati</taxon>
        <taxon>Actinomycetota</taxon>
        <taxon>Actinomycetes</taxon>
        <taxon>Micrococcales</taxon>
        <taxon>Ornithinimicrobiaceae</taxon>
        <taxon>Ornithinimicrobium</taxon>
    </lineage>
</organism>
<dbReference type="OrthoDB" id="3239744at2"/>
<evidence type="ECO:0000256" key="3">
    <source>
        <dbReference type="SAM" id="MobiDB-lite"/>
    </source>
</evidence>
<dbReference type="RefSeq" id="WP_158060127.1">
    <property type="nucleotide sequence ID" value="NZ_CP044427.1"/>
</dbReference>
<dbReference type="KEGG" id="serw:FY030_02430"/>
<proteinExistence type="predicted"/>
<dbReference type="InterPro" id="IPR003593">
    <property type="entry name" value="AAA+_ATPase"/>
</dbReference>
<sequence>MAVAVPAALVALDRARLLAGTQVLLDDVSIGVSDGDRIGVVGRNGGGKTSLLSVIQGSRPLDAGRVIRTGHVTIGMLSQTDRLDPEASVREEVLGDLAEHEWAGDPRVRTVLEGLLGGTDAEAVGGWEALVGPMSGGERRRLALAALLIADPDLLILDEPTNHLDVEGVAWLAGYLSGQRPRTGSALLVVTHDRWFLDAVSTRTWEVADGEVHAYEGGYAAYVLARVERQRVARVTEERRTNLARKELAWLRRGAPARTSKPRFRIEAATALIEGEPPPRDTAELMRFATTRLGKDVLDLLGATVTVGDRVLLEDVTWRIGPGDRYGVVGVNGAGKSTLLRVLQGQHPLAAGKLKTGKTVQMACLTQELRELDRVAGWTVIDAITEVRSYTLIDGKEVSAASLARRLGFSGGRQQSRVGDLSGGERRRLQFVRLLMDEPNVLLLDEPTNDLDIETLTAMEDVLDGWAGTLIVVSHDRYLMERMTDRQVALLGDRTLRDLPGGVEQYLELRRVMRRDGAGGPAGRPAGRPAQGALPPSGPSAAQVREARKTLARVERALDRLHEQEAAVHEQMASAATDPDELARLTARLAKMHAQEEALETEWLEVSEVAQE</sequence>
<keyword evidence="1" id="KW-0547">Nucleotide-binding</keyword>
<keyword evidence="6" id="KW-1185">Reference proteome</keyword>
<evidence type="ECO:0000256" key="2">
    <source>
        <dbReference type="ARBA" id="ARBA00022840"/>
    </source>
</evidence>
<dbReference type="PANTHER" id="PTHR42855:SF1">
    <property type="entry name" value="ABC TRANSPORTER DOMAIN-CONTAINING PROTEIN"/>
    <property type="match status" value="1"/>
</dbReference>
<dbReference type="SMART" id="SM00382">
    <property type="entry name" value="AAA"/>
    <property type="match status" value="2"/>
</dbReference>
<dbReference type="AlphaFoldDB" id="A0A5J6V225"/>
<dbReference type="CDD" id="cd03221">
    <property type="entry name" value="ABCF_EF-3"/>
    <property type="match status" value="2"/>
</dbReference>
<dbReference type="Gene3D" id="3.40.50.300">
    <property type="entry name" value="P-loop containing nucleotide triphosphate hydrolases"/>
    <property type="match status" value="2"/>
</dbReference>
<reference evidence="5 6" key="1">
    <citation type="submission" date="2019-09" db="EMBL/GenBank/DDBJ databases">
        <title>Serinicoccus pratensis sp. nov., isolated from meadow soil.</title>
        <authorList>
            <person name="Zhang W."/>
        </authorList>
    </citation>
    <scope>NUCLEOTIDE SEQUENCE [LARGE SCALE GENOMIC DNA]</scope>
    <source>
        <strain evidence="5 6">W204</strain>
    </source>
</reference>
<dbReference type="SUPFAM" id="SSF52540">
    <property type="entry name" value="P-loop containing nucleoside triphosphate hydrolases"/>
    <property type="match status" value="2"/>
</dbReference>
<gene>
    <name evidence="5" type="ORF">FY030_02430</name>
</gene>
<dbReference type="GO" id="GO:0005524">
    <property type="term" value="F:ATP binding"/>
    <property type="evidence" value="ECO:0007669"/>
    <property type="project" value="UniProtKB-KW"/>
</dbReference>
<dbReference type="InterPro" id="IPR003439">
    <property type="entry name" value="ABC_transporter-like_ATP-bd"/>
</dbReference>
<feature type="domain" description="ABC transporter" evidence="4">
    <location>
        <begin position="298"/>
        <end position="525"/>
    </location>
</feature>
<dbReference type="InterPro" id="IPR017871">
    <property type="entry name" value="ABC_transporter-like_CS"/>
</dbReference>
<evidence type="ECO:0000313" key="5">
    <source>
        <dbReference type="EMBL" id="QFG67735.1"/>
    </source>
</evidence>
<evidence type="ECO:0000259" key="4">
    <source>
        <dbReference type="PROSITE" id="PS50893"/>
    </source>
</evidence>
<dbReference type="PANTHER" id="PTHR42855">
    <property type="entry name" value="ABC TRANSPORTER ATP-BINDING SUBUNIT"/>
    <property type="match status" value="1"/>
</dbReference>
<keyword evidence="2 5" id="KW-0067">ATP-binding</keyword>
<dbReference type="GO" id="GO:0016887">
    <property type="term" value="F:ATP hydrolysis activity"/>
    <property type="evidence" value="ECO:0007669"/>
    <property type="project" value="InterPro"/>
</dbReference>
<evidence type="ECO:0000256" key="1">
    <source>
        <dbReference type="ARBA" id="ARBA00022741"/>
    </source>
</evidence>